<evidence type="ECO:0000259" key="3">
    <source>
        <dbReference type="Pfam" id="PF01361"/>
    </source>
</evidence>
<dbReference type="SUPFAM" id="SSF55331">
    <property type="entry name" value="Tautomerase/MIF"/>
    <property type="match status" value="1"/>
</dbReference>
<protein>
    <submittedName>
        <fullName evidence="4">4-oxalocrotonate tautomerase</fullName>
    </submittedName>
</protein>
<name>A0A1W6Z0N2_9BORD</name>
<keyword evidence="2" id="KW-0413">Isomerase</keyword>
<organism evidence="4 5">
    <name type="scientific">Bordetella genomosp. 9</name>
    <dbReference type="NCBI Taxonomy" id="1416803"/>
    <lineage>
        <taxon>Bacteria</taxon>
        <taxon>Pseudomonadati</taxon>
        <taxon>Pseudomonadota</taxon>
        <taxon>Betaproteobacteria</taxon>
        <taxon>Burkholderiales</taxon>
        <taxon>Alcaligenaceae</taxon>
        <taxon>Bordetella</taxon>
    </lineage>
</organism>
<dbReference type="PANTHER" id="PTHR35530">
    <property type="entry name" value="TAUTOMERASE-RELATED"/>
    <property type="match status" value="1"/>
</dbReference>
<evidence type="ECO:0000313" key="4">
    <source>
        <dbReference type="EMBL" id="ARP86754.1"/>
    </source>
</evidence>
<dbReference type="GO" id="GO:0016853">
    <property type="term" value="F:isomerase activity"/>
    <property type="evidence" value="ECO:0007669"/>
    <property type="project" value="UniProtKB-KW"/>
</dbReference>
<dbReference type="AlphaFoldDB" id="A0A1W6Z0N2"/>
<reference evidence="4 5" key="1">
    <citation type="submission" date="2017-05" db="EMBL/GenBank/DDBJ databases">
        <title>Complete and WGS of Bordetella genogroups.</title>
        <authorList>
            <person name="Spilker T."/>
            <person name="LiPuma J."/>
        </authorList>
    </citation>
    <scope>NUCLEOTIDE SEQUENCE [LARGE SCALE GENOMIC DNA]</scope>
    <source>
        <strain evidence="4 5">AU17164</strain>
    </source>
</reference>
<dbReference type="InterPro" id="IPR004370">
    <property type="entry name" value="4-OT-like_dom"/>
</dbReference>
<feature type="domain" description="4-oxalocrotonate tautomerase-like" evidence="3">
    <location>
        <begin position="2"/>
        <end position="61"/>
    </location>
</feature>
<gene>
    <name evidence="4" type="ORF">CAL13_11455</name>
</gene>
<keyword evidence="5" id="KW-1185">Reference proteome</keyword>
<evidence type="ECO:0000256" key="1">
    <source>
        <dbReference type="ARBA" id="ARBA00006723"/>
    </source>
</evidence>
<dbReference type="Proteomes" id="UP000194139">
    <property type="component" value="Chromosome"/>
</dbReference>
<sequence length="64" mass="7085">MPIIKVELLAGRSEDQKQAIAKRFTEVMKEEAGVKPESLHIVFHDVPASDWAVAGQLVSKRQNG</sequence>
<dbReference type="OrthoDB" id="8527422at2"/>
<evidence type="ECO:0000313" key="5">
    <source>
        <dbReference type="Proteomes" id="UP000194139"/>
    </source>
</evidence>
<comment type="similarity">
    <text evidence="1">Belongs to the 4-oxalocrotonate tautomerase family.</text>
</comment>
<dbReference type="RefSeq" id="WP_086057510.1">
    <property type="nucleotide sequence ID" value="NZ_CP021109.1"/>
</dbReference>
<dbReference type="InterPro" id="IPR014347">
    <property type="entry name" value="Tautomerase/MIF_sf"/>
</dbReference>
<evidence type="ECO:0000256" key="2">
    <source>
        <dbReference type="ARBA" id="ARBA00023235"/>
    </source>
</evidence>
<accession>A0A1W6Z0N2</accession>
<dbReference type="Gene3D" id="3.30.429.10">
    <property type="entry name" value="Macrophage Migration Inhibitory Factor"/>
    <property type="match status" value="1"/>
</dbReference>
<dbReference type="Pfam" id="PF01361">
    <property type="entry name" value="Tautomerase"/>
    <property type="match status" value="1"/>
</dbReference>
<dbReference type="EMBL" id="CP021109">
    <property type="protein sequence ID" value="ARP86754.1"/>
    <property type="molecule type" value="Genomic_DNA"/>
</dbReference>
<dbReference type="PANTHER" id="PTHR35530:SF1">
    <property type="entry name" value="2-HYDROXYMUCONATE TAUTOMERASE"/>
    <property type="match status" value="1"/>
</dbReference>
<proteinExistence type="inferred from homology"/>